<dbReference type="InterPro" id="IPR038054">
    <property type="entry name" value="LD_TPept-like_central_sf"/>
</dbReference>
<dbReference type="EMBL" id="QICS01000023">
    <property type="protein sequence ID" value="PXV84730.1"/>
    <property type="molecule type" value="Genomic_DNA"/>
</dbReference>
<evidence type="ECO:0000259" key="8">
    <source>
        <dbReference type="PROSITE" id="PS52029"/>
    </source>
</evidence>
<dbReference type="Pfam" id="PF03734">
    <property type="entry name" value="YkuD"/>
    <property type="match status" value="1"/>
</dbReference>
<evidence type="ECO:0000313" key="9">
    <source>
        <dbReference type="EMBL" id="PXV84730.1"/>
    </source>
</evidence>
<dbReference type="InterPro" id="IPR050979">
    <property type="entry name" value="LD-transpeptidase"/>
</dbReference>
<dbReference type="PROSITE" id="PS52029">
    <property type="entry name" value="LD_TPASE"/>
    <property type="match status" value="1"/>
</dbReference>
<dbReference type="PANTHER" id="PTHR30582">
    <property type="entry name" value="L,D-TRANSPEPTIDASE"/>
    <property type="match status" value="1"/>
</dbReference>
<dbReference type="GO" id="GO:0008360">
    <property type="term" value="P:regulation of cell shape"/>
    <property type="evidence" value="ECO:0007669"/>
    <property type="project" value="UniProtKB-UniRule"/>
</dbReference>
<dbReference type="Gene3D" id="2.40.440.10">
    <property type="entry name" value="L,D-transpeptidase catalytic domain-like"/>
    <property type="match status" value="1"/>
</dbReference>
<evidence type="ECO:0000256" key="3">
    <source>
        <dbReference type="ARBA" id="ARBA00022960"/>
    </source>
</evidence>
<keyword evidence="7" id="KW-1133">Transmembrane helix</keyword>
<feature type="active site" description="Nucleophile" evidence="6">
    <location>
        <position position="329"/>
    </location>
</feature>
<feature type="active site" description="Proton donor/acceptor" evidence="6">
    <location>
        <position position="308"/>
    </location>
</feature>
<comment type="pathway">
    <text evidence="1 6">Cell wall biogenesis; peptidoglycan biosynthesis.</text>
</comment>
<dbReference type="GO" id="GO:0016740">
    <property type="term" value="F:transferase activity"/>
    <property type="evidence" value="ECO:0007669"/>
    <property type="project" value="UniProtKB-KW"/>
</dbReference>
<dbReference type="UniPathway" id="UPA00219"/>
<dbReference type="Proteomes" id="UP000247523">
    <property type="component" value="Unassembled WGS sequence"/>
</dbReference>
<keyword evidence="7" id="KW-0812">Transmembrane</keyword>
<dbReference type="InterPro" id="IPR022029">
    <property type="entry name" value="YoaR-like_PG-bd"/>
</dbReference>
<evidence type="ECO:0000256" key="7">
    <source>
        <dbReference type="SAM" id="Phobius"/>
    </source>
</evidence>
<feature type="transmembrane region" description="Helical" evidence="7">
    <location>
        <begin position="41"/>
        <end position="67"/>
    </location>
</feature>
<dbReference type="SUPFAM" id="SSF143985">
    <property type="entry name" value="L,D-transpeptidase pre-catalytic domain-like"/>
    <property type="match status" value="1"/>
</dbReference>
<dbReference type="CDD" id="cd16913">
    <property type="entry name" value="YkuD_like"/>
    <property type="match status" value="1"/>
</dbReference>
<sequence length="364" mass="40829">MNGIVNSIKDELWIKKITKVHLVIMWQDLERVEFMAMGKKWGILLTLTAIVSVIAIVGAIGATKCIIKSKKENLMPREGDKVISTMSVHLTLQTDSIVLAVNQQINKEEKLINDYATAYIQYNLDGSTELIDKELIASWITLKNGSIVLDEEKVKDFVERLALAHDTVGTERSFVNSHGKAVTVSGGPYGWKIDCDKETKELIDMINRGVKEKDREPVYKQKAFGRGKNDIGNTYVEINMSEQKMWYYKEGELIVSTNIVTGNTAKGNGTPSVVGYIHNKVRNTNLVGKGYVAFVHYWMKVYGSIGIHDASWRSKFGGSIYKKNGSHGCINTPYEDVKTIFDNIEVGTPVIIFYEENSEEKSGE</sequence>
<dbReference type="PANTHER" id="PTHR30582:SF33">
    <property type="entry name" value="EXPORTED PROTEIN"/>
    <property type="match status" value="1"/>
</dbReference>
<keyword evidence="4 6" id="KW-0573">Peptidoglycan synthesis</keyword>
<dbReference type="Gene3D" id="3.10.20.800">
    <property type="match status" value="1"/>
</dbReference>
<evidence type="ECO:0000256" key="4">
    <source>
        <dbReference type="ARBA" id="ARBA00022984"/>
    </source>
</evidence>
<accession>A0A318EQQ4</accession>
<protein>
    <submittedName>
        <fullName evidence="9">Putative peptidoglycan binding protein</fullName>
    </submittedName>
</protein>
<dbReference type="GO" id="GO:0005576">
    <property type="term" value="C:extracellular region"/>
    <property type="evidence" value="ECO:0007669"/>
    <property type="project" value="TreeGrafter"/>
</dbReference>
<dbReference type="GO" id="GO:0071972">
    <property type="term" value="F:peptidoglycan L,D-transpeptidase activity"/>
    <property type="evidence" value="ECO:0007669"/>
    <property type="project" value="TreeGrafter"/>
</dbReference>
<reference evidence="9 10" key="1">
    <citation type="submission" date="2018-05" db="EMBL/GenBank/DDBJ databases">
        <title>Genomic Encyclopedia of Type Strains, Phase IV (KMG-IV): sequencing the most valuable type-strain genomes for metagenomic binning, comparative biology and taxonomic classification.</title>
        <authorList>
            <person name="Goeker M."/>
        </authorList>
    </citation>
    <scope>NUCLEOTIDE SEQUENCE [LARGE SCALE GENOMIC DNA]</scope>
    <source>
        <strain evidence="9 10">DSM 28816</strain>
    </source>
</reference>
<dbReference type="GO" id="GO:0071555">
    <property type="term" value="P:cell wall organization"/>
    <property type="evidence" value="ECO:0007669"/>
    <property type="project" value="UniProtKB-UniRule"/>
</dbReference>
<dbReference type="Pfam" id="PF12229">
    <property type="entry name" value="PG_binding_4"/>
    <property type="match status" value="1"/>
</dbReference>
<dbReference type="InterPro" id="IPR005490">
    <property type="entry name" value="LD_TPept_cat_dom"/>
</dbReference>
<evidence type="ECO:0000256" key="6">
    <source>
        <dbReference type="PROSITE-ProRule" id="PRU01373"/>
    </source>
</evidence>
<evidence type="ECO:0000256" key="5">
    <source>
        <dbReference type="ARBA" id="ARBA00023316"/>
    </source>
</evidence>
<keyword evidence="3 6" id="KW-0133">Cell shape</keyword>
<dbReference type="RefSeq" id="WP_110292062.1">
    <property type="nucleotide sequence ID" value="NZ_QICS01000023.1"/>
</dbReference>
<keyword evidence="2" id="KW-0808">Transferase</keyword>
<feature type="domain" description="L,D-TPase catalytic" evidence="8">
    <location>
        <begin position="234"/>
        <end position="353"/>
    </location>
</feature>
<keyword evidence="7" id="KW-0472">Membrane</keyword>
<evidence type="ECO:0000256" key="1">
    <source>
        <dbReference type="ARBA" id="ARBA00004752"/>
    </source>
</evidence>
<keyword evidence="5 6" id="KW-0961">Cell wall biogenesis/degradation</keyword>
<dbReference type="SUPFAM" id="SSF141523">
    <property type="entry name" value="L,D-transpeptidase catalytic domain-like"/>
    <property type="match status" value="1"/>
</dbReference>
<evidence type="ECO:0000313" key="10">
    <source>
        <dbReference type="Proteomes" id="UP000247523"/>
    </source>
</evidence>
<name>A0A318EQQ4_9FIRM</name>
<evidence type="ECO:0000256" key="2">
    <source>
        <dbReference type="ARBA" id="ARBA00022679"/>
    </source>
</evidence>
<dbReference type="GO" id="GO:0018104">
    <property type="term" value="P:peptidoglycan-protein cross-linking"/>
    <property type="evidence" value="ECO:0007669"/>
    <property type="project" value="TreeGrafter"/>
</dbReference>
<proteinExistence type="predicted"/>
<dbReference type="AlphaFoldDB" id="A0A318EQQ4"/>
<organism evidence="9 10">
    <name type="scientific">Lachnotalea glycerini</name>
    <dbReference type="NCBI Taxonomy" id="1763509"/>
    <lineage>
        <taxon>Bacteria</taxon>
        <taxon>Bacillati</taxon>
        <taxon>Bacillota</taxon>
        <taxon>Clostridia</taxon>
        <taxon>Lachnospirales</taxon>
        <taxon>Lachnospiraceae</taxon>
        <taxon>Lachnotalea</taxon>
    </lineage>
</organism>
<dbReference type="InterPro" id="IPR038063">
    <property type="entry name" value="Transpep_catalytic_dom"/>
</dbReference>
<gene>
    <name evidence="9" type="ORF">C8E03_12317</name>
</gene>
<comment type="caution">
    <text evidence="9">The sequence shown here is derived from an EMBL/GenBank/DDBJ whole genome shotgun (WGS) entry which is preliminary data.</text>
</comment>